<feature type="transmembrane region" description="Helical" evidence="8">
    <location>
        <begin position="42"/>
        <end position="64"/>
    </location>
</feature>
<organism evidence="9 10">
    <name type="scientific">Formicincola oecophyllae</name>
    <dbReference type="NCBI Taxonomy" id="2558361"/>
    <lineage>
        <taxon>Bacteria</taxon>
        <taxon>Pseudomonadati</taxon>
        <taxon>Pseudomonadota</taxon>
        <taxon>Alphaproteobacteria</taxon>
        <taxon>Acetobacterales</taxon>
        <taxon>Acetobacteraceae</taxon>
        <taxon>Formicincola</taxon>
    </lineage>
</organism>
<dbReference type="GO" id="GO:0006605">
    <property type="term" value="P:protein targeting"/>
    <property type="evidence" value="ECO:0007669"/>
    <property type="project" value="InterPro"/>
</dbReference>
<evidence type="ECO:0000256" key="7">
    <source>
        <dbReference type="ARBA" id="ARBA00023136"/>
    </source>
</evidence>
<dbReference type="OrthoDB" id="9812738at2"/>
<reference evidence="9 10" key="1">
    <citation type="submission" date="2019-03" db="EMBL/GenBank/DDBJ databases">
        <title>The complete genome sequence of Swingsia_sp. F3b2 LMG30590(T).</title>
        <authorList>
            <person name="Chua K.-O."/>
            <person name="Chan K.-G."/>
            <person name="See-Too W.-S."/>
        </authorList>
    </citation>
    <scope>NUCLEOTIDE SEQUENCE [LARGE SCALE GENOMIC DNA]</scope>
    <source>
        <strain evidence="9 10">F3b2</strain>
    </source>
</reference>
<keyword evidence="6" id="KW-0811">Translocation</keyword>
<dbReference type="EMBL" id="CP038231">
    <property type="protein sequence ID" value="QDH13439.1"/>
    <property type="molecule type" value="Genomic_DNA"/>
</dbReference>
<evidence type="ECO:0000256" key="4">
    <source>
        <dbReference type="ARBA" id="ARBA00022927"/>
    </source>
</evidence>
<keyword evidence="7 8" id="KW-0472">Membrane</keyword>
<dbReference type="InterPro" id="IPR001901">
    <property type="entry name" value="Translocase_SecE/Sec61-g"/>
</dbReference>
<dbReference type="GO" id="GO:0009306">
    <property type="term" value="P:protein secretion"/>
    <property type="evidence" value="ECO:0007669"/>
    <property type="project" value="InterPro"/>
</dbReference>
<evidence type="ECO:0000256" key="5">
    <source>
        <dbReference type="ARBA" id="ARBA00022989"/>
    </source>
</evidence>
<keyword evidence="10" id="KW-1185">Reference proteome</keyword>
<sequence length="80" mass="8664">MATAQETTSNGATTPSHRFSLRGYLVGVMEELKRITWPTPQMTFRTTLAVLAMVTLTCLFFLGVDEVIGLGIRALFGIGG</sequence>
<keyword evidence="5 8" id="KW-1133">Transmembrane helix</keyword>
<keyword evidence="3 8" id="KW-0812">Transmembrane</keyword>
<evidence type="ECO:0000256" key="6">
    <source>
        <dbReference type="ARBA" id="ARBA00023010"/>
    </source>
</evidence>
<name>A0A4Y6U7Q1_9PROT</name>
<dbReference type="RefSeq" id="WP_141443115.1">
    <property type="nucleotide sequence ID" value="NZ_CP038231.1"/>
</dbReference>
<evidence type="ECO:0000256" key="1">
    <source>
        <dbReference type="ARBA" id="ARBA00004370"/>
    </source>
</evidence>
<evidence type="ECO:0000256" key="3">
    <source>
        <dbReference type="ARBA" id="ARBA00022692"/>
    </source>
</evidence>
<dbReference type="Gene3D" id="1.20.5.1030">
    <property type="entry name" value="Preprotein translocase secy subunit"/>
    <property type="match status" value="1"/>
</dbReference>
<comment type="subcellular location">
    <subcellularLocation>
        <location evidence="1">Membrane</location>
    </subcellularLocation>
</comment>
<evidence type="ECO:0000313" key="10">
    <source>
        <dbReference type="Proteomes" id="UP000318709"/>
    </source>
</evidence>
<proteinExistence type="predicted"/>
<dbReference type="AlphaFoldDB" id="A0A4Y6U7Q1"/>
<evidence type="ECO:0000256" key="8">
    <source>
        <dbReference type="SAM" id="Phobius"/>
    </source>
</evidence>
<keyword evidence="2" id="KW-0813">Transport</keyword>
<accession>A0A4Y6U7Q1</accession>
<evidence type="ECO:0000256" key="2">
    <source>
        <dbReference type="ARBA" id="ARBA00022448"/>
    </source>
</evidence>
<dbReference type="InterPro" id="IPR038379">
    <property type="entry name" value="SecE_sf"/>
</dbReference>
<dbReference type="InterPro" id="IPR005807">
    <property type="entry name" value="SecE_bac"/>
</dbReference>
<dbReference type="GO" id="GO:0008320">
    <property type="term" value="F:protein transmembrane transporter activity"/>
    <property type="evidence" value="ECO:0007669"/>
    <property type="project" value="InterPro"/>
</dbReference>
<keyword evidence="4" id="KW-0653">Protein transport</keyword>
<dbReference type="Proteomes" id="UP000318709">
    <property type="component" value="Chromosome"/>
</dbReference>
<dbReference type="Pfam" id="PF00584">
    <property type="entry name" value="SecE"/>
    <property type="match status" value="1"/>
</dbReference>
<dbReference type="GO" id="GO:0016020">
    <property type="term" value="C:membrane"/>
    <property type="evidence" value="ECO:0007669"/>
    <property type="project" value="UniProtKB-SubCell"/>
</dbReference>
<gene>
    <name evidence="9" type="primary">secE</name>
    <name evidence="9" type="ORF">E3E12_03630</name>
</gene>
<dbReference type="GO" id="GO:0006886">
    <property type="term" value="P:intracellular protein transport"/>
    <property type="evidence" value="ECO:0007669"/>
    <property type="project" value="InterPro"/>
</dbReference>
<evidence type="ECO:0000313" key="9">
    <source>
        <dbReference type="EMBL" id="QDH13439.1"/>
    </source>
</evidence>
<protein>
    <submittedName>
        <fullName evidence="9">Preprotein translocase subunit SecE</fullName>
    </submittedName>
</protein>
<dbReference type="KEGG" id="swf:E3E12_03630"/>
<dbReference type="NCBIfam" id="TIGR00964">
    <property type="entry name" value="secE_bact"/>
    <property type="match status" value="1"/>
</dbReference>